<dbReference type="InterPro" id="IPR014001">
    <property type="entry name" value="Helicase_ATP-bd"/>
</dbReference>
<evidence type="ECO:0000256" key="5">
    <source>
        <dbReference type="ARBA" id="ARBA00022840"/>
    </source>
</evidence>
<dbReference type="InterPro" id="IPR027417">
    <property type="entry name" value="P-loop_NTPase"/>
</dbReference>
<dbReference type="SMART" id="SM00487">
    <property type="entry name" value="DEXDc"/>
    <property type="match status" value="1"/>
</dbReference>
<sequence length="1160" mass="131899">MFNSADMVFSLDNLFYEKPDMRQRVNNEEIVSENGIKIQSFSNASEILDMTATQFRSIFKEFPYFNYAQSKALDDLLYTDRNFVICAPTGSGKTVMFELAITRLLMEAPLPWLNIKVVYMAPIKALCSQRFDDWKEKFGPIGLTCKELTGDTLMDDLFEIHHADIIITTPEKWDSMTRRWRDNSIVQLVRLFLIDEVHIIKDESRGATLEVVVSRMKTIQSCLWRLLEKHDTVPPLRFVAVSATIPNTQDIAEWLSDSKMPAVCLKIDEDQRPVKLRKIVLGFPCSDNQTEFKFDLTLNYKIASIIQTYSEQKPALVVQQFCATRKGVQQAASVLAKDAKFLLSIEQKQRLQGFANSLKDSKLRVTTSTLAMGVNLPAHLVVIKSTMHYVGGVFQEYSETDILQMIGRAGRPQFDTTATAVILTRCSTRERYIQMLNGADIIESSLHRHLVEHLNAEIVLHTVTDVSVALEWIRSTFLYIRALKNPTHYGFSSGLDKVGIEAKLQELCLKNLNDLSSFDLIRMDEANNFKPTETGRLMAWYYIAFDTVKQFFTIKGTETLNELITMISNCTEFVDVKLRTNEKKILNTLNKDKDKITISLIQAQLGCIPIQDFTLTQDTGRIFRNGLRVTRCMLPKYSDTLAEILVTVKLTNYEQLQTKRTAPDFHYVTLVIGDADNQVIFNQKIMDSVLLKTGNWMKKIEVKRALKSEDISINLISSDYVGLDVQQAYTAFYLTPKPEGRKVVTNQKLKAESTLNICYGSPQSLPAAKVDTGGRSKQEFDYKKYGNRECNHRCKNKDVCGHDCCKTGVPPKSQMNGDTKFSLYLADLRSRNSVSSVPPMQMLSQAENVDLKQFAFTPKTLLPALPRSSNKLSSLSPSVGRIDDINTLEVSQKQLQSWNCGKSNKSRYCFSDTLNVDFDLRDDIWDDIDDEKLVFASNFVNRELEHGNICLQIPDECQPLCQYTTSKATHNISKDSYTVQDNINIQNSDVSVVNSTSKVNLSVQNRNATLLSFQEKKHSSLSQERKNVQCSSIPEIISDSSKLTRKEDFFIFTKEQEKEVDPRYLLDDESNDVKPFLGIFDAPLLNKEREKKVLIKSPSKEGRLLCHHLAIISKCIPSPEPTTAEVLLQNDCLTVPRDISRISLKRSLRNTVPRMQCTLF</sequence>
<dbReference type="CDD" id="cd18023">
    <property type="entry name" value="DEXHc_HFM1"/>
    <property type="match status" value="1"/>
</dbReference>
<dbReference type="PROSITE" id="PS51194">
    <property type="entry name" value="HELICASE_CTER"/>
    <property type="match status" value="1"/>
</dbReference>
<dbReference type="SUPFAM" id="SSF52540">
    <property type="entry name" value="P-loop containing nucleoside triphosphate hydrolases"/>
    <property type="match status" value="2"/>
</dbReference>
<dbReference type="InterPro" id="IPR036388">
    <property type="entry name" value="WH-like_DNA-bd_sf"/>
</dbReference>
<dbReference type="AlphaFoldDB" id="A0A835P0N6"/>
<dbReference type="Gene3D" id="3.40.50.300">
    <property type="entry name" value="P-loop containing nucleotide triphosphate hydrolases"/>
    <property type="match status" value="3"/>
</dbReference>
<evidence type="ECO:0000259" key="12">
    <source>
        <dbReference type="PROSITE" id="PS51194"/>
    </source>
</evidence>
<keyword evidence="15" id="KW-1185">Reference proteome</keyword>
<dbReference type="PROSITE" id="PS51192">
    <property type="entry name" value="HELICASE_ATP_BIND_1"/>
    <property type="match status" value="1"/>
</dbReference>
<dbReference type="GO" id="GO:0016787">
    <property type="term" value="F:hydrolase activity"/>
    <property type="evidence" value="ECO:0007669"/>
    <property type="project" value="UniProtKB-KW"/>
</dbReference>
<evidence type="ECO:0000256" key="4">
    <source>
        <dbReference type="ARBA" id="ARBA00022806"/>
    </source>
</evidence>
<evidence type="ECO:0000256" key="3">
    <source>
        <dbReference type="ARBA" id="ARBA00022801"/>
    </source>
</evidence>
<reference evidence="14" key="3">
    <citation type="submission" date="2022-01" db="EMBL/GenBank/DDBJ databases">
        <authorList>
            <person name="Rubenstein D.R."/>
        </authorList>
    </citation>
    <scope>NUCLEOTIDE SEQUENCE</scope>
    <source>
        <strain evidence="14">SS15</strain>
        <tissue evidence="14">Liver</tissue>
    </source>
</reference>
<evidence type="ECO:0000256" key="10">
    <source>
        <dbReference type="ARBA" id="ARBA00048988"/>
    </source>
</evidence>
<comment type="similarity">
    <text evidence="1">Belongs to the helicase family. SKI2 subfamily.</text>
</comment>
<dbReference type="GO" id="GO:0005524">
    <property type="term" value="F:ATP binding"/>
    <property type="evidence" value="ECO:0007669"/>
    <property type="project" value="UniProtKB-KW"/>
</dbReference>
<organism evidence="13">
    <name type="scientific">Lamprotornis superbus</name>
    <dbReference type="NCBI Taxonomy" id="245042"/>
    <lineage>
        <taxon>Eukaryota</taxon>
        <taxon>Metazoa</taxon>
        <taxon>Chordata</taxon>
        <taxon>Craniata</taxon>
        <taxon>Vertebrata</taxon>
        <taxon>Euteleostomi</taxon>
        <taxon>Archelosauria</taxon>
        <taxon>Archosauria</taxon>
        <taxon>Dinosauria</taxon>
        <taxon>Saurischia</taxon>
        <taxon>Theropoda</taxon>
        <taxon>Coelurosauria</taxon>
        <taxon>Aves</taxon>
        <taxon>Neognathae</taxon>
        <taxon>Neoaves</taxon>
        <taxon>Telluraves</taxon>
        <taxon>Australaves</taxon>
        <taxon>Passeriformes</taxon>
        <taxon>Sturnidae</taxon>
        <taxon>Lamprotornis</taxon>
    </lineage>
</organism>
<dbReference type="GO" id="GO:0051321">
    <property type="term" value="P:meiotic cell cycle"/>
    <property type="evidence" value="ECO:0007669"/>
    <property type="project" value="UniProtKB-KW"/>
</dbReference>
<evidence type="ECO:0000256" key="2">
    <source>
        <dbReference type="ARBA" id="ARBA00022741"/>
    </source>
</evidence>
<reference evidence="13" key="1">
    <citation type="submission" date="2020-10" db="EMBL/GenBank/DDBJ databases">
        <title>Feather gene expression reveals the developmental basis of iridescence in African starlings.</title>
        <authorList>
            <person name="Rubenstein D.R."/>
        </authorList>
    </citation>
    <scope>NUCLEOTIDE SEQUENCE</scope>
    <source>
        <strain evidence="13">SS15</strain>
        <tissue evidence="13">Liver</tissue>
    </source>
</reference>
<protein>
    <recommendedName>
        <fullName evidence="9">DNA 3'-5' helicase</fullName>
        <ecNumber evidence="9">5.6.2.4</ecNumber>
    </recommendedName>
</protein>
<evidence type="ECO:0000256" key="9">
    <source>
        <dbReference type="ARBA" id="ARBA00034808"/>
    </source>
</evidence>
<dbReference type="PANTHER" id="PTHR47835">
    <property type="entry name" value="HFM1, ATP DEPENDENT DNA HELICASE HOMOLOG"/>
    <property type="match status" value="1"/>
</dbReference>
<feature type="domain" description="Helicase ATP-binding" evidence="11">
    <location>
        <begin position="74"/>
        <end position="263"/>
    </location>
</feature>
<dbReference type="InterPro" id="IPR001650">
    <property type="entry name" value="Helicase_C-like"/>
</dbReference>
<dbReference type="Gene3D" id="1.10.3380.10">
    <property type="entry name" value="Sec63 N-terminal domain-like domain"/>
    <property type="match status" value="1"/>
</dbReference>
<keyword evidence="6" id="KW-0413">Isomerase</keyword>
<feature type="domain" description="Helicase C-terminal" evidence="12">
    <location>
        <begin position="304"/>
        <end position="458"/>
    </location>
</feature>
<evidence type="ECO:0000313" key="13">
    <source>
        <dbReference type="EMBL" id="KAG0131350.1"/>
    </source>
</evidence>
<proteinExistence type="inferred from homology"/>
<comment type="catalytic activity">
    <reaction evidence="10">
        <text>ATP + H2O = ADP + phosphate + H(+)</text>
        <dbReference type="Rhea" id="RHEA:13065"/>
        <dbReference type="ChEBI" id="CHEBI:15377"/>
        <dbReference type="ChEBI" id="CHEBI:15378"/>
        <dbReference type="ChEBI" id="CHEBI:30616"/>
        <dbReference type="ChEBI" id="CHEBI:43474"/>
        <dbReference type="ChEBI" id="CHEBI:456216"/>
        <dbReference type="EC" id="5.6.2.4"/>
    </reaction>
</comment>
<dbReference type="InterPro" id="IPR011545">
    <property type="entry name" value="DEAD/DEAH_box_helicase_dom"/>
</dbReference>
<comment type="caution">
    <text evidence="13">The sequence shown here is derived from an EMBL/GenBank/DDBJ whole genome shotgun (WGS) entry which is preliminary data.</text>
</comment>
<dbReference type="SMART" id="SM00973">
    <property type="entry name" value="Sec63"/>
    <property type="match status" value="1"/>
</dbReference>
<evidence type="ECO:0000256" key="1">
    <source>
        <dbReference type="ARBA" id="ARBA00010140"/>
    </source>
</evidence>
<evidence type="ECO:0000259" key="11">
    <source>
        <dbReference type="PROSITE" id="PS51192"/>
    </source>
</evidence>
<accession>A0A835P0N6</accession>
<dbReference type="EMBL" id="JADDUC020000009">
    <property type="protein sequence ID" value="KAI1236689.1"/>
    <property type="molecule type" value="Genomic_DNA"/>
</dbReference>
<evidence type="ECO:0000256" key="7">
    <source>
        <dbReference type="ARBA" id="ARBA00023254"/>
    </source>
</evidence>
<dbReference type="GO" id="GO:0043138">
    <property type="term" value="F:3'-5' DNA helicase activity"/>
    <property type="evidence" value="ECO:0007669"/>
    <property type="project" value="UniProtKB-EC"/>
</dbReference>
<evidence type="ECO:0000313" key="14">
    <source>
        <dbReference type="EMBL" id="KAI1236689.1"/>
    </source>
</evidence>
<evidence type="ECO:0000256" key="8">
    <source>
        <dbReference type="ARBA" id="ARBA00034617"/>
    </source>
</evidence>
<reference evidence="14 15" key="2">
    <citation type="journal article" date="2021" name="J. Hered.">
        <title>Feather Gene Expression Elucidates the Developmental Basis of Plumage Iridescence in African Starlings.</title>
        <authorList>
            <person name="Rubenstein D.R."/>
            <person name="Corvelo A."/>
            <person name="MacManes M.D."/>
            <person name="Maia R."/>
            <person name="Narzisi G."/>
            <person name="Rousaki A."/>
            <person name="Vandenabeele P."/>
            <person name="Shawkey M.D."/>
            <person name="Solomon J."/>
        </authorList>
    </citation>
    <scope>NUCLEOTIDE SEQUENCE [LARGE SCALE GENOMIC DNA]</scope>
    <source>
        <strain evidence="14">SS15</strain>
    </source>
</reference>
<dbReference type="SMART" id="SM00490">
    <property type="entry name" value="HELICc"/>
    <property type="match status" value="1"/>
</dbReference>
<dbReference type="InterPro" id="IPR004179">
    <property type="entry name" value="Sec63-dom"/>
</dbReference>
<dbReference type="EC" id="5.6.2.4" evidence="9"/>
<dbReference type="GO" id="GO:0003676">
    <property type="term" value="F:nucleic acid binding"/>
    <property type="evidence" value="ECO:0007669"/>
    <property type="project" value="InterPro"/>
</dbReference>
<dbReference type="Pfam" id="PF00271">
    <property type="entry name" value="Helicase_C"/>
    <property type="match status" value="1"/>
</dbReference>
<dbReference type="InterPro" id="IPR052247">
    <property type="entry name" value="Meiotic_Crossover_Helicase"/>
</dbReference>
<dbReference type="InterPro" id="IPR057842">
    <property type="entry name" value="WH_MER3"/>
</dbReference>
<dbReference type="CDD" id="cd18795">
    <property type="entry name" value="SF2_C_Ski2"/>
    <property type="match status" value="1"/>
</dbReference>
<comment type="catalytic activity">
    <reaction evidence="8">
        <text>Couples ATP hydrolysis with the unwinding of duplex DNA by translocating in the 3'-5' direction.</text>
        <dbReference type="EC" id="5.6.2.4"/>
    </reaction>
</comment>
<evidence type="ECO:0000313" key="15">
    <source>
        <dbReference type="Proteomes" id="UP000618051"/>
    </source>
</evidence>
<keyword evidence="7" id="KW-0469">Meiosis</keyword>
<dbReference type="Gene3D" id="1.10.10.10">
    <property type="entry name" value="Winged helix-like DNA-binding domain superfamily/Winged helix DNA-binding domain"/>
    <property type="match status" value="1"/>
</dbReference>
<dbReference type="Pfam" id="PF23445">
    <property type="entry name" value="WHD_SNRNP200"/>
    <property type="match status" value="1"/>
</dbReference>
<keyword evidence="4 13" id="KW-0347">Helicase</keyword>
<dbReference type="SUPFAM" id="SSF158702">
    <property type="entry name" value="Sec63 N-terminal domain-like"/>
    <property type="match status" value="1"/>
</dbReference>
<keyword evidence="5" id="KW-0067">ATP-binding</keyword>
<dbReference type="Pfam" id="PF02889">
    <property type="entry name" value="Sec63"/>
    <property type="match status" value="1"/>
</dbReference>
<dbReference type="OrthoDB" id="5575at2759"/>
<keyword evidence="3" id="KW-0378">Hydrolase</keyword>
<gene>
    <name evidence="14" type="ORF">IHE44_0014942</name>
    <name evidence="13" type="ORF">IHE44_013875</name>
</gene>
<keyword evidence="2" id="KW-0547">Nucleotide-binding</keyword>
<dbReference type="Proteomes" id="UP000618051">
    <property type="component" value="Unassembled WGS sequence"/>
</dbReference>
<dbReference type="FunFam" id="3.40.50.300:FF:000950">
    <property type="entry name" value="probable ATP-dependent DNA helicase HFM1"/>
    <property type="match status" value="1"/>
</dbReference>
<dbReference type="EMBL" id="JADDUC010000009">
    <property type="protein sequence ID" value="KAG0131350.1"/>
    <property type="molecule type" value="Genomic_DNA"/>
</dbReference>
<name>A0A835P0N6_9PASS</name>
<dbReference type="PANTHER" id="PTHR47835:SF3">
    <property type="entry name" value="HELICASE FOR MEIOSIS 1"/>
    <property type="match status" value="1"/>
</dbReference>
<dbReference type="Pfam" id="PF00270">
    <property type="entry name" value="DEAD"/>
    <property type="match status" value="1"/>
</dbReference>
<evidence type="ECO:0000256" key="6">
    <source>
        <dbReference type="ARBA" id="ARBA00023235"/>
    </source>
</evidence>
<dbReference type="FunFam" id="1.10.10.10:FF:000012">
    <property type="entry name" value="U5 small nuclear ribonucleoprotein helicase"/>
    <property type="match status" value="1"/>
</dbReference>